<dbReference type="HOGENOM" id="CLU_023862_0_0_1"/>
<feature type="compositionally biased region" description="Basic and acidic residues" evidence="2">
    <location>
        <begin position="1"/>
        <end position="17"/>
    </location>
</feature>
<keyword evidence="1" id="KW-0175">Coiled coil</keyword>
<dbReference type="Pfam" id="PF23865">
    <property type="entry name" value="DUF7223"/>
    <property type="match status" value="1"/>
</dbReference>
<evidence type="ECO:0000313" key="5">
    <source>
        <dbReference type="EMBL" id="EHL01756.1"/>
    </source>
</evidence>
<evidence type="ECO:0000313" key="6">
    <source>
        <dbReference type="Proteomes" id="UP000005446"/>
    </source>
</evidence>
<reference evidence="5 6" key="1">
    <citation type="journal article" date="2012" name="Eukaryot. Cell">
        <title>Genome sequence of the fungus Glarea lozoyensis: the first genome sequence of a species from the Helotiaceae family.</title>
        <authorList>
            <person name="Youssar L."/>
            <person name="Gruening B.A."/>
            <person name="Erxleben A."/>
            <person name="Guenther S."/>
            <person name="Huettel W."/>
        </authorList>
    </citation>
    <scope>NUCLEOTIDE SEQUENCE [LARGE SCALE GENOMIC DNA]</scope>
    <source>
        <strain evidence="6">ATCC 74030 / MF5533</strain>
    </source>
</reference>
<evidence type="ECO:0000259" key="3">
    <source>
        <dbReference type="Pfam" id="PF22974"/>
    </source>
</evidence>
<proteinExistence type="predicted"/>
<dbReference type="Proteomes" id="UP000005446">
    <property type="component" value="Unassembled WGS sequence"/>
</dbReference>
<feature type="region of interest" description="Disordered" evidence="2">
    <location>
        <begin position="1"/>
        <end position="21"/>
    </location>
</feature>
<dbReference type="AlphaFoldDB" id="H0EHW3"/>
<feature type="coiled-coil region" evidence="1">
    <location>
        <begin position="174"/>
        <end position="210"/>
    </location>
</feature>
<dbReference type="Pfam" id="PF22974">
    <property type="entry name" value="DUF7029"/>
    <property type="match status" value="1"/>
</dbReference>
<keyword evidence="6" id="KW-1185">Reference proteome</keyword>
<dbReference type="InParanoid" id="H0EHW3"/>
<name>H0EHW3_GLAL7</name>
<feature type="domain" description="DUF7223" evidence="4">
    <location>
        <begin position="227"/>
        <end position="483"/>
    </location>
</feature>
<evidence type="ECO:0000256" key="1">
    <source>
        <dbReference type="SAM" id="Coils"/>
    </source>
</evidence>
<dbReference type="EMBL" id="AGUE01000044">
    <property type="protein sequence ID" value="EHL01756.1"/>
    <property type="molecule type" value="Genomic_DNA"/>
</dbReference>
<feature type="domain" description="DUF7029" evidence="3">
    <location>
        <begin position="45"/>
        <end position="147"/>
    </location>
</feature>
<sequence length="503" mass="55910">MSKGRDLGIHRRSEPNHKLQNQTSTLYHSGKGTSNILANVTMATGNNDMIISLDHFAEELNTINCEPDARKLTLTFDNKEVYDNSVDDWEWVNFETERTFIMLVNGCQEKPETIEPWVISNATYDDAHFTVVFAGERKEWAELPNEYTIDFEPAEHPADVAARLARRWDPIGWVKDKANDAKEAAEKLAKEAEQKVKDAANKVAEEAKNALSAEGDLDFNIPMKVPFPSTIVKKEEQSGLTFGVECKDCGMQGGIDVKGHIKVALASDDKVPEFYIDIMPKGLRADINLELDVAGTLDPNTPWTKELPFPDAPLPGFGIKGIAELGPVLGLKAGIKLTKVKGTTLIKTGVAFLVNDDAKTRLNIVKGKDGESKDWNPRLEQKDPELNSPVDGEFETYLLWDLGIEASIMKNKIPGAGLTMKAPMITLKTEATFENEGACNTTDNYAVNLAMGMGIDVGARAYYGMRGQKEEEFWKKQIFAKDTKDMGKFYPSAWRGKLRGTRR</sequence>
<organism evidence="5 6">
    <name type="scientific">Glarea lozoyensis (strain ATCC 74030 / MF5533)</name>
    <dbReference type="NCBI Taxonomy" id="1104152"/>
    <lineage>
        <taxon>Eukaryota</taxon>
        <taxon>Fungi</taxon>
        <taxon>Dikarya</taxon>
        <taxon>Ascomycota</taxon>
        <taxon>Pezizomycotina</taxon>
        <taxon>Leotiomycetes</taxon>
        <taxon>Helotiales</taxon>
        <taxon>Helotiaceae</taxon>
        <taxon>Glarea</taxon>
    </lineage>
</organism>
<accession>H0EHW3</accession>
<dbReference type="InterPro" id="IPR055647">
    <property type="entry name" value="DUF7223"/>
</dbReference>
<gene>
    <name evidence="5" type="ORF">M7I_2104</name>
</gene>
<comment type="caution">
    <text evidence="5">The sequence shown here is derived from an EMBL/GenBank/DDBJ whole genome shotgun (WGS) entry which is preliminary data.</text>
</comment>
<evidence type="ECO:0000259" key="4">
    <source>
        <dbReference type="Pfam" id="PF23865"/>
    </source>
</evidence>
<dbReference type="InterPro" id="IPR054293">
    <property type="entry name" value="DUF7029"/>
</dbReference>
<evidence type="ECO:0000256" key="2">
    <source>
        <dbReference type="SAM" id="MobiDB-lite"/>
    </source>
</evidence>
<dbReference type="OrthoDB" id="160645at2759"/>
<protein>
    <submittedName>
        <fullName evidence="5">Uncharacterized protein</fullName>
    </submittedName>
</protein>